<dbReference type="EC" id="3.2.1.-" evidence="9"/>
<feature type="chain" id="PRO_5042124846" description="Glucanase" evidence="10">
    <location>
        <begin position="24"/>
        <end position="310"/>
    </location>
</feature>
<evidence type="ECO:0000256" key="8">
    <source>
        <dbReference type="ARBA" id="ARBA00023326"/>
    </source>
</evidence>
<gene>
    <name evidence="11" type="ORF">HK103_006038</name>
</gene>
<keyword evidence="10" id="KW-0732">Signal</keyword>
<proteinExistence type="inferred from homology"/>
<accession>A0AAD5Y705</accession>
<dbReference type="PRINTS" id="PR00734">
    <property type="entry name" value="GLHYDRLASE7"/>
</dbReference>
<evidence type="ECO:0000256" key="5">
    <source>
        <dbReference type="ARBA" id="ARBA00023180"/>
    </source>
</evidence>
<keyword evidence="3 9" id="KW-0378">Hydrolase</keyword>
<feature type="signal peptide" evidence="10">
    <location>
        <begin position="1"/>
        <end position="23"/>
    </location>
</feature>
<dbReference type="InterPro" id="IPR037019">
    <property type="entry name" value="Glyco_hydro_7_sf"/>
</dbReference>
<keyword evidence="6" id="KW-0119">Carbohydrate metabolism</keyword>
<dbReference type="Pfam" id="PF00840">
    <property type="entry name" value="Glyco_hydro_7"/>
    <property type="match status" value="2"/>
</dbReference>
<keyword evidence="8 9" id="KW-0624">Polysaccharide degradation</keyword>
<dbReference type="InterPro" id="IPR001722">
    <property type="entry name" value="Glyco_hydro_7"/>
</dbReference>
<keyword evidence="12" id="KW-1185">Reference proteome</keyword>
<evidence type="ECO:0000256" key="7">
    <source>
        <dbReference type="ARBA" id="ARBA00023295"/>
    </source>
</evidence>
<comment type="similarity">
    <text evidence="2 9">Belongs to the glycosyl hydrolase 7 (cellulase C) family.</text>
</comment>
<protein>
    <recommendedName>
        <fullName evidence="9">Glucanase</fullName>
        <ecNumber evidence="9">3.2.1.-</ecNumber>
    </recommendedName>
</protein>
<comment type="caution">
    <text evidence="11">The sequence shown here is derived from an EMBL/GenBank/DDBJ whole genome shotgun (WGS) entry which is preliminary data.</text>
</comment>
<evidence type="ECO:0000313" key="12">
    <source>
        <dbReference type="Proteomes" id="UP001210925"/>
    </source>
</evidence>
<evidence type="ECO:0000256" key="3">
    <source>
        <dbReference type="ARBA" id="ARBA00022801"/>
    </source>
</evidence>
<dbReference type="PANTHER" id="PTHR33753:SF1">
    <property type="entry name" value="ENDO-BETA-1,4-GLUCANASE CELB"/>
    <property type="match status" value="1"/>
</dbReference>
<evidence type="ECO:0000256" key="2">
    <source>
        <dbReference type="ARBA" id="ARBA00006044"/>
    </source>
</evidence>
<dbReference type="InterPro" id="IPR013320">
    <property type="entry name" value="ConA-like_dom_sf"/>
</dbReference>
<keyword evidence="4 9" id="KW-0136">Cellulose degradation</keyword>
<evidence type="ECO:0000256" key="1">
    <source>
        <dbReference type="ARBA" id="ARBA00000966"/>
    </source>
</evidence>
<evidence type="ECO:0000256" key="6">
    <source>
        <dbReference type="ARBA" id="ARBA00023277"/>
    </source>
</evidence>
<evidence type="ECO:0000256" key="9">
    <source>
        <dbReference type="RuleBase" id="RU361164"/>
    </source>
</evidence>
<evidence type="ECO:0000313" key="11">
    <source>
        <dbReference type="EMBL" id="KAJ3255780.1"/>
    </source>
</evidence>
<dbReference type="Gene3D" id="2.70.100.10">
    <property type="entry name" value="Glycoside hydrolase, family 7, domain"/>
    <property type="match status" value="1"/>
</dbReference>
<dbReference type="SUPFAM" id="SSF49899">
    <property type="entry name" value="Concanavalin A-like lectins/glucanases"/>
    <property type="match status" value="1"/>
</dbReference>
<dbReference type="AlphaFoldDB" id="A0AAD5Y705"/>
<name>A0AAD5Y705_9FUNG</name>
<sequence length="310" mass="33048">MFPLLITIVSVLANLQSIPSTAANGLLSMPLYYCETSSNCYWKATGVIIDTASGPSRDYSTFGISSFQGGIQMSMQNGGSRMYLTDESGNRHFPFQLNNKVLTFDVDVSQMQCGFNAALYFSQMNLNTPIGKIDLTQGTGYCDAQGTCTEFDVFEANAAATQVTSHSCTGSSGNCDHWGCGRNSRSLNVFGPYRQFNSMQPFTVSTYFRATNGVLTSVDQTISQNGQSVSFPAISDSTCGGSGDPQFPSTGELEAMGDAFNGGMTLVFSIWGTGGNGMSWLDGGSANNDCNTISHGSNTLKFSNLSIKPI</sequence>
<evidence type="ECO:0000256" key="4">
    <source>
        <dbReference type="ARBA" id="ARBA00023001"/>
    </source>
</evidence>
<evidence type="ECO:0000256" key="10">
    <source>
        <dbReference type="SAM" id="SignalP"/>
    </source>
</evidence>
<keyword evidence="7 9" id="KW-0326">Glycosidase</keyword>
<organism evidence="11 12">
    <name type="scientific">Boothiomyces macroporosus</name>
    <dbReference type="NCBI Taxonomy" id="261099"/>
    <lineage>
        <taxon>Eukaryota</taxon>
        <taxon>Fungi</taxon>
        <taxon>Fungi incertae sedis</taxon>
        <taxon>Chytridiomycota</taxon>
        <taxon>Chytridiomycota incertae sedis</taxon>
        <taxon>Chytridiomycetes</taxon>
        <taxon>Rhizophydiales</taxon>
        <taxon>Terramycetaceae</taxon>
        <taxon>Boothiomyces</taxon>
    </lineage>
</organism>
<comment type="catalytic activity">
    <reaction evidence="1">
        <text>Endohydrolysis of (1-&gt;4)-beta-D-glucosidic linkages in cellulose, lichenin and cereal beta-D-glucans.</text>
        <dbReference type="EC" id="3.2.1.4"/>
    </reaction>
</comment>
<reference evidence="11" key="1">
    <citation type="submission" date="2020-05" db="EMBL/GenBank/DDBJ databases">
        <title>Phylogenomic resolution of chytrid fungi.</title>
        <authorList>
            <person name="Stajich J.E."/>
            <person name="Amses K."/>
            <person name="Simmons R."/>
            <person name="Seto K."/>
            <person name="Myers J."/>
            <person name="Bonds A."/>
            <person name="Quandt C.A."/>
            <person name="Barry K."/>
            <person name="Liu P."/>
            <person name="Grigoriev I."/>
            <person name="Longcore J.E."/>
            <person name="James T.Y."/>
        </authorList>
    </citation>
    <scope>NUCLEOTIDE SEQUENCE</scope>
    <source>
        <strain evidence="11">PLAUS21</strain>
    </source>
</reference>
<keyword evidence="5" id="KW-0325">Glycoprotein</keyword>
<dbReference type="EMBL" id="JADGKB010000060">
    <property type="protein sequence ID" value="KAJ3255780.1"/>
    <property type="molecule type" value="Genomic_DNA"/>
</dbReference>
<dbReference type="Proteomes" id="UP001210925">
    <property type="component" value="Unassembled WGS sequence"/>
</dbReference>
<dbReference type="GO" id="GO:0030245">
    <property type="term" value="P:cellulose catabolic process"/>
    <property type="evidence" value="ECO:0007669"/>
    <property type="project" value="UniProtKB-KW"/>
</dbReference>
<dbReference type="GO" id="GO:0008810">
    <property type="term" value="F:cellulase activity"/>
    <property type="evidence" value="ECO:0007669"/>
    <property type="project" value="UniProtKB-EC"/>
</dbReference>
<dbReference type="PANTHER" id="PTHR33753">
    <property type="entry name" value="1,4-BETA-D-GLUCAN CELLOBIOHYDROLASE B"/>
    <property type="match status" value="1"/>
</dbReference>